<gene>
    <name evidence="1" type="ORF">B7P43_G01057</name>
</gene>
<evidence type="ECO:0000313" key="1">
    <source>
        <dbReference type="EMBL" id="PNF14117.1"/>
    </source>
</evidence>
<accession>A0A2J7PCS8</accession>
<name>A0A2J7PCS8_9NEOP</name>
<protein>
    <submittedName>
        <fullName evidence="1">Uncharacterized protein</fullName>
    </submittedName>
</protein>
<organism evidence="1 2">
    <name type="scientific">Cryptotermes secundus</name>
    <dbReference type="NCBI Taxonomy" id="105785"/>
    <lineage>
        <taxon>Eukaryota</taxon>
        <taxon>Metazoa</taxon>
        <taxon>Ecdysozoa</taxon>
        <taxon>Arthropoda</taxon>
        <taxon>Hexapoda</taxon>
        <taxon>Insecta</taxon>
        <taxon>Pterygota</taxon>
        <taxon>Neoptera</taxon>
        <taxon>Polyneoptera</taxon>
        <taxon>Dictyoptera</taxon>
        <taxon>Blattodea</taxon>
        <taxon>Blattoidea</taxon>
        <taxon>Termitoidae</taxon>
        <taxon>Kalotermitidae</taxon>
        <taxon>Cryptotermitinae</taxon>
        <taxon>Cryptotermes</taxon>
    </lineage>
</organism>
<dbReference type="InParanoid" id="A0A2J7PCS8"/>
<evidence type="ECO:0000313" key="2">
    <source>
        <dbReference type="Proteomes" id="UP000235965"/>
    </source>
</evidence>
<dbReference type="EMBL" id="NEVH01027057">
    <property type="protein sequence ID" value="PNF14117.1"/>
    <property type="molecule type" value="Genomic_DNA"/>
</dbReference>
<dbReference type="Proteomes" id="UP000235965">
    <property type="component" value="Unassembled WGS sequence"/>
</dbReference>
<feature type="non-terminal residue" evidence="1">
    <location>
        <position position="1"/>
    </location>
</feature>
<dbReference type="STRING" id="105785.A0A2J7PCS8"/>
<keyword evidence="2" id="KW-1185">Reference proteome</keyword>
<sequence>GERFNLKKLNEVEGKEQYHVELLNRFVALENLDTEVNVNKAWETNRENIKISAKESLGYYEPKKHKPWFDEGCSKLQDQRKQAKLQWLQDPSEINRDNVNNIRCETSRHFRNKKREYLKDKIDELAMNSKKRTLDTCVEENDFKKAYQPRSDLEKDENGDLLADSHNILNRWKNFSLLLNLHRVSDVRQIEMHTAESLIPNPRPFEVESAIAKLKRYKLPSSDQIPAELVQAGGKILCSKIHTLITSIWHKEKLPE</sequence>
<comment type="caution">
    <text evidence="1">The sequence shown here is derived from an EMBL/GenBank/DDBJ whole genome shotgun (WGS) entry which is preliminary data.</text>
</comment>
<proteinExistence type="predicted"/>
<reference evidence="1 2" key="1">
    <citation type="submission" date="2017-12" db="EMBL/GenBank/DDBJ databases">
        <title>Hemimetabolous genomes reveal molecular basis of termite eusociality.</title>
        <authorList>
            <person name="Harrison M.C."/>
            <person name="Jongepier E."/>
            <person name="Robertson H.M."/>
            <person name="Arning N."/>
            <person name="Bitard-Feildel T."/>
            <person name="Chao H."/>
            <person name="Childers C.P."/>
            <person name="Dinh H."/>
            <person name="Doddapaneni H."/>
            <person name="Dugan S."/>
            <person name="Gowin J."/>
            <person name="Greiner C."/>
            <person name="Han Y."/>
            <person name="Hu H."/>
            <person name="Hughes D.S.T."/>
            <person name="Huylmans A.-K."/>
            <person name="Kemena C."/>
            <person name="Kremer L.P.M."/>
            <person name="Lee S.L."/>
            <person name="Lopez-Ezquerra A."/>
            <person name="Mallet L."/>
            <person name="Monroy-Kuhn J.M."/>
            <person name="Moser A."/>
            <person name="Murali S.C."/>
            <person name="Muzny D.M."/>
            <person name="Otani S."/>
            <person name="Piulachs M.-D."/>
            <person name="Poelchau M."/>
            <person name="Qu J."/>
            <person name="Schaub F."/>
            <person name="Wada-Katsumata A."/>
            <person name="Worley K.C."/>
            <person name="Xie Q."/>
            <person name="Ylla G."/>
            <person name="Poulsen M."/>
            <person name="Gibbs R.A."/>
            <person name="Schal C."/>
            <person name="Richards S."/>
            <person name="Belles X."/>
            <person name="Korb J."/>
            <person name="Bornberg-Bauer E."/>
        </authorList>
    </citation>
    <scope>NUCLEOTIDE SEQUENCE [LARGE SCALE GENOMIC DNA]</scope>
    <source>
        <tissue evidence="1">Whole body</tissue>
    </source>
</reference>
<dbReference type="AlphaFoldDB" id="A0A2J7PCS8"/>
<feature type="non-terminal residue" evidence="1">
    <location>
        <position position="256"/>
    </location>
</feature>